<dbReference type="EC" id="3.1.2.-" evidence="4"/>
<proteinExistence type="inferred from homology"/>
<evidence type="ECO:0000256" key="2">
    <source>
        <dbReference type="ARBA" id="ARBA00022801"/>
    </source>
</evidence>
<dbReference type="Proteomes" id="UP001548590">
    <property type="component" value="Unassembled WGS sequence"/>
</dbReference>
<evidence type="ECO:0000256" key="1">
    <source>
        <dbReference type="ARBA" id="ARBA00005953"/>
    </source>
</evidence>
<protein>
    <submittedName>
        <fullName evidence="4">Acyl-CoA thioesterase</fullName>
        <ecNumber evidence="4">3.1.2.-</ecNumber>
    </submittedName>
</protein>
<dbReference type="EMBL" id="JBEWLZ010000003">
    <property type="protein sequence ID" value="MET1489608.1"/>
    <property type="molecule type" value="Genomic_DNA"/>
</dbReference>
<dbReference type="CDD" id="cd00586">
    <property type="entry name" value="4HBT"/>
    <property type="match status" value="1"/>
</dbReference>
<accession>A0ABV2CP40</accession>
<dbReference type="PANTHER" id="PTHR31793">
    <property type="entry name" value="4-HYDROXYBENZOYL-COA THIOESTERASE FAMILY MEMBER"/>
    <property type="match status" value="1"/>
</dbReference>
<evidence type="ECO:0000259" key="3">
    <source>
        <dbReference type="Pfam" id="PF01643"/>
    </source>
</evidence>
<evidence type="ECO:0000313" key="4">
    <source>
        <dbReference type="EMBL" id="MET1489608.1"/>
    </source>
</evidence>
<name>A0ABV2CP40_9RHOO</name>
<dbReference type="PANTHER" id="PTHR31793:SF27">
    <property type="entry name" value="NOVEL THIOESTERASE SUPERFAMILY DOMAIN AND SAPOSIN A-TYPE DOMAIN CONTAINING PROTEIN (0610012H03RIK)"/>
    <property type="match status" value="1"/>
</dbReference>
<dbReference type="SUPFAM" id="SSF54637">
    <property type="entry name" value="Thioesterase/thiol ester dehydrase-isomerase"/>
    <property type="match status" value="1"/>
</dbReference>
<dbReference type="InterPro" id="IPR029069">
    <property type="entry name" value="HotDog_dom_sf"/>
</dbReference>
<keyword evidence="5" id="KW-1185">Reference proteome</keyword>
<dbReference type="InterPro" id="IPR002864">
    <property type="entry name" value="Acyl-ACP_thioesterase_NHD"/>
</dbReference>
<evidence type="ECO:0000313" key="5">
    <source>
        <dbReference type="Proteomes" id="UP001548590"/>
    </source>
</evidence>
<dbReference type="GO" id="GO:0016787">
    <property type="term" value="F:hydrolase activity"/>
    <property type="evidence" value="ECO:0007669"/>
    <property type="project" value="UniProtKB-KW"/>
</dbReference>
<feature type="domain" description="Acyl-ACP thioesterase N-terminal hotdog" evidence="3">
    <location>
        <begin position="5"/>
        <end position="131"/>
    </location>
</feature>
<dbReference type="RefSeq" id="WP_345925167.1">
    <property type="nucleotide sequence ID" value="NZ_JBDIVF010000002.1"/>
</dbReference>
<dbReference type="InterPro" id="IPR050563">
    <property type="entry name" value="4-hydroxybenzoyl-CoA_TE"/>
</dbReference>
<comment type="similarity">
    <text evidence="1">Belongs to the 4-hydroxybenzoyl-CoA thioesterase family.</text>
</comment>
<dbReference type="Pfam" id="PF01643">
    <property type="entry name" value="Acyl-ACP_TE"/>
    <property type="match status" value="1"/>
</dbReference>
<dbReference type="Gene3D" id="3.10.129.10">
    <property type="entry name" value="Hotdog Thioesterase"/>
    <property type="match status" value="1"/>
</dbReference>
<organism evidence="4 5">
    <name type="scientific">Uliginosibacterium paludis</name>
    <dbReference type="NCBI Taxonomy" id="1615952"/>
    <lineage>
        <taxon>Bacteria</taxon>
        <taxon>Pseudomonadati</taxon>
        <taxon>Pseudomonadota</taxon>
        <taxon>Betaproteobacteria</taxon>
        <taxon>Rhodocyclales</taxon>
        <taxon>Zoogloeaceae</taxon>
        <taxon>Uliginosibacterium</taxon>
    </lineage>
</organism>
<keyword evidence="2 4" id="KW-0378">Hydrolase</keyword>
<reference evidence="4 5" key="1">
    <citation type="submission" date="2024-07" db="EMBL/GenBank/DDBJ databases">
        <title>Uliginosibacterium paludis KCTC:42655.</title>
        <authorList>
            <person name="Kim M.K."/>
        </authorList>
    </citation>
    <scope>NUCLEOTIDE SEQUENCE [LARGE SCALE GENOMIC DNA]</scope>
    <source>
        <strain evidence="4 5">KCTC 42655</strain>
    </source>
</reference>
<gene>
    <name evidence="4" type="ORF">ABVT11_07190</name>
</gene>
<comment type="caution">
    <text evidence="4">The sequence shown here is derived from an EMBL/GenBank/DDBJ whole genome shotgun (WGS) entry which is preliminary data.</text>
</comment>
<sequence>MIRIYSHRFRVPAEAIDMQKHVNNVEYLRWMQDVAIAHSTALGWPMERYFKERVCWVVRTHGIEYLRPALLDDPVRLLTWVSSIGERSSLRKYLFWRESDRQVLARAESNWVFIDLRTGLPRPITDEVRQSFAVVGDDAEIDSLLLEPVA</sequence>